<feature type="region of interest" description="Disordered" evidence="1">
    <location>
        <begin position="1"/>
        <end position="39"/>
    </location>
</feature>
<proteinExistence type="predicted"/>
<name>Q8GJM4_SYNE7</name>
<reference evidence="2" key="1">
    <citation type="submission" date="2002-10" db="EMBL/GenBank/DDBJ databases">
        <title>Synechococcus elongatus PCC7942 cosmid 4G8.</title>
        <authorList>
            <person name="Holtman C.K."/>
            <person name="Sandoval P."/>
            <person name="Chen Y."/>
            <person name="Socias T."/>
            <person name="McMurtry S."/>
            <person name="Gonzalez A."/>
            <person name="Salinas I."/>
            <person name="Golden S.S."/>
            <person name="Youderian P."/>
        </authorList>
    </citation>
    <scope>NUCLEOTIDE SEQUENCE</scope>
</reference>
<dbReference type="AlphaFoldDB" id="Q8GJM4"/>
<evidence type="ECO:0000313" key="2">
    <source>
        <dbReference type="EMBL" id="AAN46165.1"/>
    </source>
</evidence>
<evidence type="ECO:0000256" key="1">
    <source>
        <dbReference type="SAM" id="MobiDB-lite"/>
    </source>
</evidence>
<sequence>MPELLLGRVSGAPLSGVGEASWGGASRRTDCDTADSGRLDSEVIASTGDDTKPATQCRADQSFTQVVISTKNSALPEEKRREAI</sequence>
<feature type="compositionally biased region" description="Basic and acidic residues" evidence="1">
    <location>
        <begin position="27"/>
        <end position="39"/>
    </location>
</feature>
<accession>Q8GJM4</accession>
<gene>
    <name evidence="2" type="primary">SEN0015</name>
</gene>
<organism evidence="2">
    <name type="scientific">Synechococcus elongatus (strain ATCC 33912 / PCC 7942 / FACHB-805)</name>
    <name type="common">Anacystis nidulans R2</name>
    <dbReference type="NCBI Taxonomy" id="1140"/>
    <lineage>
        <taxon>Bacteria</taxon>
        <taxon>Bacillati</taxon>
        <taxon>Cyanobacteriota</taxon>
        <taxon>Cyanophyceae</taxon>
        <taxon>Synechococcales</taxon>
        <taxon>Synechococcaceae</taxon>
        <taxon>Synechococcus</taxon>
    </lineage>
</organism>
<dbReference type="EMBL" id="AY157498">
    <property type="protein sequence ID" value="AAN46165.1"/>
    <property type="molecule type" value="Genomic_DNA"/>
</dbReference>
<protein>
    <submittedName>
        <fullName evidence="2">Uncharacterized protein SEN0015</fullName>
    </submittedName>
</protein>